<gene>
    <name evidence="1" type="ORF">VKT23_013171</name>
</gene>
<comment type="caution">
    <text evidence="1">The sequence shown here is derived from an EMBL/GenBank/DDBJ whole genome shotgun (WGS) entry which is preliminary data.</text>
</comment>
<proteinExistence type="predicted"/>
<dbReference type="Gene3D" id="3.80.10.10">
    <property type="entry name" value="Ribonuclease Inhibitor"/>
    <property type="match status" value="1"/>
</dbReference>
<reference evidence="1 2" key="1">
    <citation type="submission" date="2024-01" db="EMBL/GenBank/DDBJ databases">
        <title>A draft genome for the cacao thread blight pathogen Marasmiellus scandens.</title>
        <authorList>
            <person name="Baruah I.K."/>
            <person name="Leung J."/>
            <person name="Bukari Y."/>
            <person name="Amoako-Attah I."/>
            <person name="Meinhardt L.W."/>
            <person name="Bailey B.A."/>
            <person name="Cohen S.P."/>
        </authorList>
    </citation>
    <scope>NUCLEOTIDE SEQUENCE [LARGE SCALE GENOMIC DNA]</scope>
    <source>
        <strain evidence="1 2">GH-19</strain>
    </source>
</reference>
<dbReference type="InterPro" id="IPR032675">
    <property type="entry name" value="LRR_dom_sf"/>
</dbReference>
<name>A0ABR1J8N4_9AGAR</name>
<accession>A0ABR1J8N4</accession>
<dbReference type="Proteomes" id="UP001498398">
    <property type="component" value="Unassembled WGS sequence"/>
</dbReference>
<protein>
    <recommendedName>
        <fullName evidence="3">F-box domain-containing protein</fullName>
    </recommendedName>
</protein>
<evidence type="ECO:0008006" key="3">
    <source>
        <dbReference type="Google" id="ProtNLM"/>
    </source>
</evidence>
<sequence>MDSTKLSNVTLLCDKCDAWLTVDCPPTPPVAQELLQNNYIPSDAEISQIASLIDGVERDICRYDSEIRRLTNTLTTLKTRREELQRYRDEYKTLLSPVRKLPYDVLYIIFSMCCSDFSGCLSMPKSRGIQSPRIIATTLALSQTCTFWRKIVANAPHLWSTMSVNLAVITDDRHDALNLVELYLERSGSTLLTLDVFAFNRYGEHVESLSNWGWPALSLLLAQDYRWKDISFDLHWYLYAGMDSYIDELKWNNNHTRGSLQSLSVRWYGHPLPGETNDFLQSELFKHTPALHSLSLQSFDPRFSLPFFQLRSVTILHVDDFADIPFLLNTCSHLQSVDVRADCDVSDENVSMLRLIGIAKVVVQPLESLKLDFQYAGTAEAVLSTLTLPSLTTFDLQVRTVRSLTCTQSVIDMLNRSSPDNLRALALSGAGISMPDCTLLDILSMAPQLRHLSLNAGTAHAGMLTDRFFDALRYNSRTPTSIMLPYLTCLKIHFIQEYPSSKRIPPDAIFSLVNSRRPSDDSVSVDTNGLCAWLESFDFSASIHMPSSCVPTEWTVFESRLRALESKGLQLTWSLLPVLE</sequence>
<dbReference type="EMBL" id="JBANRG010000035">
    <property type="protein sequence ID" value="KAK7449698.1"/>
    <property type="molecule type" value="Genomic_DNA"/>
</dbReference>
<evidence type="ECO:0000313" key="1">
    <source>
        <dbReference type="EMBL" id="KAK7449698.1"/>
    </source>
</evidence>
<dbReference type="SUPFAM" id="SSF52047">
    <property type="entry name" value="RNI-like"/>
    <property type="match status" value="1"/>
</dbReference>
<evidence type="ECO:0000313" key="2">
    <source>
        <dbReference type="Proteomes" id="UP001498398"/>
    </source>
</evidence>
<keyword evidence="2" id="KW-1185">Reference proteome</keyword>
<organism evidence="1 2">
    <name type="scientific">Marasmiellus scandens</name>
    <dbReference type="NCBI Taxonomy" id="2682957"/>
    <lineage>
        <taxon>Eukaryota</taxon>
        <taxon>Fungi</taxon>
        <taxon>Dikarya</taxon>
        <taxon>Basidiomycota</taxon>
        <taxon>Agaricomycotina</taxon>
        <taxon>Agaricomycetes</taxon>
        <taxon>Agaricomycetidae</taxon>
        <taxon>Agaricales</taxon>
        <taxon>Marasmiineae</taxon>
        <taxon>Omphalotaceae</taxon>
        <taxon>Marasmiellus</taxon>
    </lineage>
</organism>